<sequence>MKMKKLLIFLTLGIGIQSYSQIISGRLFIINSSNEREINKTNFENTVIYIENKVSEKESESFEIIQVNSNGTFSFDTSKLRRENLNLIFIDKSCFATVLKNIPKSKVNDFLKVVPIANEFVDKEFLYATIYENVIEYKRKKYKRIKKKNEPLLNLINTEFYYEYEYRIN</sequence>
<dbReference type="KEGG" id="lut:Lupro_02770"/>
<accession>A0A120IE12</accession>
<reference evidence="1 2" key="2">
    <citation type="journal article" date="2016" name="Int. J. Syst. Evol. Microbiol.">
        <title>Lutibacter profundi sp. nov., isolated from a deep-sea hydrothermal system on the Arctic Mid-Ocean Ridge and emended description of the genus Lutibacter.</title>
        <authorList>
            <person name="Le Moine Bauer S."/>
            <person name="Roalkvam I."/>
            <person name="Steen I.H."/>
            <person name="Dahle H."/>
        </authorList>
    </citation>
    <scope>NUCLEOTIDE SEQUENCE [LARGE SCALE GENOMIC DNA]</scope>
    <source>
        <strain evidence="1 2">LP1</strain>
    </source>
</reference>
<keyword evidence="2" id="KW-1185">Reference proteome</keyword>
<organism evidence="1 2">
    <name type="scientific">Lutibacter profundi</name>
    <dbReference type="NCBI Taxonomy" id="1622118"/>
    <lineage>
        <taxon>Bacteria</taxon>
        <taxon>Pseudomonadati</taxon>
        <taxon>Bacteroidota</taxon>
        <taxon>Flavobacteriia</taxon>
        <taxon>Flavobacteriales</taxon>
        <taxon>Flavobacteriaceae</taxon>
        <taxon>Lutibacter</taxon>
    </lineage>
</organism>
<name>A0A120IE12_9FLAO</name>
<gene>
    <name evidence="1" type="ORF">Lupro_02770</name>
</gene>
<evidence type="ECO:0000313" key="1">
    <source>
        <dbReference type="EMBL" id="AMC10239.1"/>
    </source>
</evidence>
<dbReference type="EMBL" id="CP013355">
    <property type="protein sequence ID" value="AMC10239.1"/>
    <property type="molecule type" value="Genomic_DNA"/>
</dbReference>
<reference evidence="2" key="1">
    <citation type="submission" date="2015-12" db="EMBL/GenBank/DDBJ databases">
        <title>Complete genome sequence of Lutibacter profundus strain LP1.</title>
        <authorList>
            <person name="Wissuwa J."/>
            <person name="Le Moine Bauer S."/>
            <person name="Stokke R."/>
            <person name="Dahle H."/>
            <person name="Steen I.H."/>
        </authorList>
    </citation>
    <scope>NUCLEOTIDE SEQUENCE [LARGE SCALE GENOMIC DNA]</scope>
    <source>
        <strain evidence="2">LP1</strain>
    </source>
</reference>
<evidence type="ECO:0000313" key="2">
    <source>
        <dbReference type="Proteomes" id="UP000059672"/>
    </source>
</evidence>
<proteinExistence type="predicted"/>
<dbReference type="AlphaFoldDB" id="A0A120IE12"/>
<dbReference type="Proteomes" id="UP000059672">
    <property type="component" value="Chromosome"/>
</dbReference>
<protein>
    <submittedName>
        <fullName evidence="1">Uncharacterized protein</fullName>
    </submittedName>
</protein>